<accession>A0A0G1VZ52</accession>
<proteinExistence type="predicted"/>
<reference evidence="1 2" key="1">
    <citation type="journal article" date="2015" name="Nature">
        <title>rRNA introns, odd ribosomes, and small enigmatic genomes across a large radiation of phyla.</title>
        <authorList>
            <person name="Brown C.T."/>
            <person name="Hug L.A."/>
            <person name="Thomas B.C."/>
            <person name="Sharon I."/>
            <person name="Castelle C.J."/>
            <person name="Singh A."/>
            <person name="Wilkins M.J."/>
            <person name="Williams K.H."/>
            <person name="Banfield J.F."/>
        </authorList>
    </citation>
    <scope>NUCLEOTIDE SEQUENCE [LARGE SCALE GENOMIC DNA]</scope>
</reference>
<dbReference type="EMBL" id="LCQD01000013">
    <property type="protein sequence ID" value="KKW11753.1"/>
    <property type="molecule type" value="Genomic_DNA"/>
</dbReference>
<evidence type="ECO:0000313" key="2">
    <source>
        <dbReference type="Proteomes" id="UP000034588"/>
    </source>
</evidence>
<evidence type="ECO:0000313" key="1">
    <source>
        <dbReference type="EMBL" id="KKW11753.1"/>
    </source>
</evidence>
<protein>
    <submittedName>
        <fullName evidence="1">Uncharacterized protein</fullName>
    </submittedName>
</protein>
<organism evidence="1 2">
    <name type="scientific">Candidatus Gottesmanbacteria bacterium GW2011_GWB1_49_7</name>
    <dbReference type="NCBI Taxonomy" id="1618448"/>
    <lineage>
        <taxon>Bacteria</taxon>
        <taxon>Candidatus Gottesmaniibacteriota</taxon>
    </lineage>
</organism>
<dbReference type="Proteomes" id="UP000034588">
    <property type="component" value="Unassembled WGS sequence"/>
</dbReference>
<gene>
    <name evidence="1" type="ORF">UY48_C0013G0034</name>
</gene>
<dbReference type="AlphaFoldDB" id="A0A0G1VZ52"/>
<sequence>MGKNGMAKGKAGERELAEQLRSLGLGDGIRRGQQYSGMEAPDIVGLDGIHPECKRQERLNIQDAMLQAVTDCLPGVMPAVFHRQNRTPWLVTMRLTDWVELYKQSRRA</sequence>
<name>A0A0G1VZ52_9BACT</name>
<comment type="caution">
    <text evidence="1">The sequence shown here is derived from an EMBL/GenBank/DDBJ whole genome shotgun (WGS) entry which is preliminary data.</text>
</comment>